<feature type="transmembrane region" description="Helical" evidence="1">
    <location>
        <begin position="36"/>
        <end position="59"/>
    </location>
</feature>
<feature type="transmembrane region" description="Helical" evidence="1">
    <location>
        <begin position="135"/>
        <end position="157"/>
    </location>
</feature>
<name>A0A617JCK0_SALNE</name>
<keyword evidence="1" id="KW-0472">Membrane</keyword>
<comment type="caution">
    <text evidence="2">The sequence shown here is derived from an EMBL/GenBank/DDBJ whole genome shotgun (WGS) entry which is preliminary data.</text>
</comment>
<dbReference type="RefSeq" id="WP_041521002.1">
    <property type="nucleotide sequence ID" value="NZ_LHIV01000017.1"/>
</dbReference>
<keyword evidence="1" id="KW-1133">Transmembrane helix</keyword>
<sequence>MKDKIQVNNLKEKELDTDIIKTNSKTEIKNMSTRSFLSGAMIVIIAAIIIIPSVILFLIKVSISPLLPPESLFFSPIVISLILSLIYYFCPKVRQALNNVCDIGITVPVAVVSLITISKPLGGDFFDSITMENNIVSIIILSFIAVCAITKTIIFLLPSFAKAK</sequence>
<feature type="transmembrane region" description="Helical" evidence="1">
    <location>
        <begin position="96"/>
        <end position="115"/>
    </location>
</feature>
<protein>
    <submittedName>
        <fullName evidence="2">Uncharacterized protein</fullName>
    </submittedName>
</protein>
<accession>A0A617JCK0</accession>
<dbReference type="EMBL" id="AAKZNI010000021">
    <property type="protein sequence ID" value="ECX6729320.1"/>
    <property type="molecule type" value="Genomic_DNA"/>
</dbReference>
<keyword evidence="1" id="KW-0812">Transmembrane</keyword>
<organism evidence="2">
    <name type="scientific">Salmonella newport</name>
    <dbReference type="NCBI Taxonomy" id="108619"/>
    <lineage>
        <taxon>Bacteria</taxon>
        <taxon>Pseudomonadati</taxon>
        <taxon>Pseudomonadota</taxon>
        <taxon>Gammaproteobacteria</taxon>
        <taxon>Enterobacterales</taxon>
        <taxon>Enterobacteriaceae</taxon>
        <taxon>Salmonella</taxon>
    </lineage>
</organism>
<reference evidence="2" key="1">
    <citation type="submission" date="2018-07" db="EMBL/GenBank/DDBJ databases">
        <authorList>
            <consortium name="PulseNet: The National Subtyping Network for Foodborne Disease Surveillance"/>
            <person name="Tarr C.L."/>
            <person name="Trees E."/>
            <person name="Katz L.S."/>
            <person name="Carleton-Romer H.A."/>
            <person name="Stroika S."/>
            <person name="Kucerova Z."/>
            <person name="Roache K.F."/>
            <person name="Sabol A.L."/>
            <person name="Besser J."/>
            <person name="Gerner-Smidt P."/>
        </authorList>
    </citation>
    <scope>NUCLEOTIDE SEQUENCE</scope>
    <source>
        <strain evidence="2">PNUSAS001023</strain>
    </source>
</reference>
<evidence type="ECO:0000256" key="1">
    <source>
        <dbReference type="SAM" id="Phobius"/>
    </source>
</evidence>
<feature type="transmembrane region" description="Helical" evidence="1">
    <location>
        <begin position="71"/>
        <end position="89"/>
    </location>
</feature>
<dbReference type="AlphaFoldDB" id="A0A617JCK0"/>
<gene>
    <name evidence="2" type="ORF">APS93_22330</name>
</gene>
<proteinExistence type="predicted"/>
<evidence type="ECO:0000313" key="2">
    <source>
        <dbReference type="EMBL" id="ECX6729320.1"/>
    </source>
</evidence>